<dbReference type="Proteomes" id="UP001328107">
    <property type="component" value="Unassembled WGS sequence"/>
</dbReference>
<feature type="non-terminal residue" evidence="1">
    <location>
        <position position="94"/>
    </location>
</feature>
<keyword evidence="2" id="KW-1185">Reference proteome</keyword>
<comment type="caution">
    <text evidence="1">The sequence shown here is derived from an EMBL/GenBank/DDBJ whole genome shotgun (WGS) entry which is preliminary data.</text>
</comment>
<dbReference type="EMBL" id="BTRK01000004">
    <property type="protein sequence ID" value="GMR44863.1"/>
    <property type="molecule type" value="Genomic_DNA"/>
</dbReference>
<dbReference type="AlphaFoldDB" id="A0AAN5HXI0"/>
<evidence type="ECO:0000313" key="2">
    <source>
        <dbReference type="Proteomes" id="UP001328107"/>
    </source>
</evidence>
<gene>
    <name evidence="1" type="ORF">PMAYCL1PPCAC_15058</name>
</gene>
<accession>A0AAN5HXI0</accession>
<evidence type="ECO:0008006" key="3">
    <source>
        <dbReference type="Google" id="ProtNLM"/>
    </source>
</evidence>
<sequence>MAAHLDTCLHFQTSSIRLVANATALFTIIHCECFHNMFGALCGAPATVNFLQLNIFTFWCCLGREVFDPTTFASQSRQIVGELAIFLLYSTLYL</sequence>
<evidence type="ECO:0000313" key="1">
    <source>
        <dbReference type="EMBL" id="GMR44863.1"/>
    </source>
</evidence>
<organism evidence="1 2">
    <name type="scientific">Pristionchus mayeri</name>
    <dbReference type="NCBI Taxonomy" id="1317129"/>
    <lineage>
        <taxon>Eukaryota</taxon>
        <taxon>Metazoa</taxon>
        <taxon>Ecdysozoa</taxon>
        <taxon>Nematoda</taxon>
        <taxon>Chromadorea</taxon>
        <taxon>Rhabditida</taxon>
        <taxon>Rhabditina</taxon>
        <taxon>Diplogasteromorpha</taxon>
        <taxon>Diplogasteroidea</taxon>
        <taxon>Neodiplogasteridae</taxon>
        <taxon>Pristionchus</taxon>
    </lineage>
</organism>
<reference evidence="2" key="1">
    <citation type="submission" date="2022-10" db="EMBL/GenBank/DDBJ databases">
        <title>Genome assembly of Pristionchus species.</title>
        <authorList>
            <person name="Yoshida K."/>
            <person name="Sommer R.J."/>
        </authorList>
    </citation>
    <scope>NUCLEOTIDE SEQUENCE [LARGE SCALE GENOMIC DNA]</scope>
    <source>
        <strain evidence="2">RS5460</strain>
    </source>
</reference>
<protein>
    <recommendedName>
        <fullName evidence="3">G protein-coupled receptor</fullName>
    </recommendedName>
</protein>
<name>A0AAN5HXI0_9BILA</name>
<proteinExistence type="predicted"/>